<evidence type="ECO:0000256" key="1">
    <source>
        <dbReference type="SAM" id="MobiDB-lite"/>
    </source>
</evidence>
<feature type="region of interest" description="Disordered" evidence="1">
    <location>
        <begin position="383"/>
        <end position="444"/>
    </location>
</feature>
<feature type="region of interest" description="Disordered" evidence="1">
    <location>
        <begin position="112"/>
        <end position="140"/>
    </location>
</feature>
<accession>K0TFK5</accession>
<protein>
    <submittedName>
        <fullName evidence="2">Uncharacterized protein</fullName>
    </submittedName>
</protein>
<feature type="compositionally biased region" description="Basic and acidic residues" evidence="1">
    <location>
        <begin position="74"/>
        <end position="90"/>
    </location>
</feature>
<evidence type="ECO:0000313" key="2">
    <source>
        <dbReference type="EMBL" id="EJK72366.1"/>
    </source>
</evidence>
<dbReference type="AlphaFoldDB" id="K0TFK5"/>
<dbReference type="EMBL" id="AGNL01005954">
    <property type="protein sequence ID" value="EJK72366.1"/>
    <property type="molecule type" value="Genomic_DNA"/>
</dbReference>
<proteinExistence type="predicted"/>
<organism evidence="2 3">
    <name type="scientific">Thalassiosira oceanica</name>
    <name type="common">Marine diatom</name>
    <dbReference type="NCBI Taxonomy" id="159749"/>
    <lineage>
        <taxon>Eukaryota</taxon>
        <taxon>Sar</taxon>
        <taxon>Stramenopiles</taxon>
        <taxon>Ochrophyta</taxon>
        <taxon>Bacillariophyta</taxon>
        <taxon>Coscinodiscophyceae</taxon>
        <taxon>Thalassiosirophycidae</taxon>
        <taxon>Thalassiosirales</taxon>
        <taxon>Thalassiosiraceae</taxon>
        <taxon>Thalassiosira</taxon>
    </lineage>
</organism>
<keyword evidence="3" id="KW-1185">Reference proteome</keyword>
<feature type="compositionally biased region" description="Basic and acidic residues" evidence="1">
    <location>
        <begin position="117"/>
        <end position="137"/>
    </location>
</feature>
<reference evidence="2 3" key="1">
    <citation type="journal article" date="2012" name="Genome Biol.">
        <title>Genome and low-iron response of an oceanic diatom adapted to chronic iron limitation.</title>
        <authorList>
            <person name="Lommer M."/>
            <person name="Specht M."/>
            <person name="Roy A.S."/>
            <person name="Kraemer L."/>
            <person name="Andreson R."/>
            <person name="Gutowska M.A."/>
            <person name="Wolf J."/>
            <person name="Bergner S.V."/>
            <person name="Schilhabel M.B."/>
            <person name="Klostermeier U.C."/>
            <person name="Beiko R.G."/>
            <person name="Rosenstiel P."/>
            <person name="Hippler M."/>
            <person name="Laroche J."/>
        </authorList>
    </citation>
    <scope>NUCLEOTIDE SEQUENCE [LARGE SCALE GENOMIC DNA]</scope>
    <source>
        <strain evidence="2 3">CCMP1005</strain>
    </source>
</reference>
<evidence type="ECO:0000313" key="3">
    <source>
        <dbReference type="Proteomes" id="UP000266841"/>
    </source>
</evidence>
<name>K0TFK5_THAOC</name>
<gene>
    <name evidence="2" type="ORF">THAOC_06108</name>
</gene>
<comment type="caution">
    <text evidence="2">The sequence shown here is derived from an EMBL/GenBank/DDBJ whole genome shotgun (WGS) entry which is preliminary data.</text>
</comment>
<feature type="compositionally biased region" description="Gly residues" evidence="1">
    <location>
        <begin position="395"/>
        <end position="409"/>
    </location>
</feature>
<dbReference type="Proteomes" id="UP000266841">
    <property type="component" value="Unassembled WGS sequence"/>
</dbReference>
<feature type="region of interest" description="Disordered" evidence="1">
    <location>
        <begin position="74"/>
        <end position="100"/>
    </location>
</feature>
<sequence>HGEDGLDGPRRLGQELRGQVQLARRAGVDLRRVGLEPSESARVRVRVYDERPRPGVVVDTRDDVLLEPVLDEVRPDRPLDGRREGGRLGRDLAGPDEAHRPELVVLDVPRGAGAARAGHEDAHDEADPPRRGEGDVGRHRHGRREGVALGHVDGPAEGEARLPLEEPLHGRVVGAGAGHLEVEVEDVAGHLLDEVVHAHLGASRGVRKKVGQLRVGEETGEQRPQKGIRNKRSHPNLLVVRGADVVPRRPLEVQPVPALSEPVLPLRLDDGARREEAGGRDGPVPRHALRDAAQRAARLKGGKTQLAERHLQADEVPWHAYLEEAPELGAREVPRDRHESVLRQDVERTRTEPPRPLVLHDVARDETPPAPEDAALEVVPYPRRGRREAPLADAGGAGRAAGRGGGPGRGAARRSPTWNGTRRTRRCSTSRGLGSEMRTEREPGSVFGVGEGVVFAQPKMVEINSDPGVTARFLKNVRREEVKDLHRAPVGPWDHGVAVAVAVAVDPVAHERAGAGGSGSAGGGRAGRLALHGVGEAPLVPARRAADVAGAGGVVEGDVVPPLPLEVLVQHGPCGFGVGRLFDFLLTPPRGFGSGPGVC</sequence>
<feature type="non-terminal residue" evidence="2">
    <location>
        <position position="1"/>
    </location>
</feature>